<accession>A0A087T0E6</accession>
<dbReference type="Proteomes" id="UP000054359">
    <property type="component" value="Unassembled WGS sequence"/>
</dbReference>
<feature type="non-terminal residue" evidence="1">
    <location>
        <position position="36"/>
    </location>
</feature>
<keyword evidence="2" id="KW-1185">Reference proteome</keyword>
<evidence type="ECO:0000313" key="2">
    <source>
        <dbReference type="Proteomes" id="UP000054359"/>
    </source>
</evidence>
<proteinExistence type="predicted"/>
<dbReference type="AlphaFoldDB" id="A0A087T0E6"/>
<gene>
    <name evidence="1" type="ORF">X975_20942</name>
</gene>
<evidence type="ECO:0000313" key="1">
    <source>
        <dbReference type="EMBL" id="KFM58585.1"/>
    </source>
</evidence>
<name>A0A087T0E6_STEMI</name>
<dbReference type="EMBL" id="KK112802">
    <property type="protein sequence ID" value="KFM58585.1"/>
    <property type="molecule type" value="Genomic_DNA"/>
</dbReference>
<reference evidence="1 2" key="1">
    <citation type="submission" date="2013-11" db="EMBL/GenBank/DDBJ databases">
        <title>Genome sequencing of Stegodyphus mimosarum.</title>
        <authorList>
            <person name="Bechsgaard J."/>
        </authorList>
    </citation>
    <scope>NUCLEOTIDE SEQUENCE [LARGE SCALE GENOMIC DNA]</scope>
</reference>
<organism evidence="1 2">
    <name type="scientific">Stegodyphus mimosarum</name>
    <name type="common">African social velvet spider</name>
    <dbReference type="NCBI Taxonomy" id="407821"/>
    <lineage>
        <taxon>Eukaryota</taxon>
        <taxon>Metazoa</taxon>
        <taxon>Ecdysozoa</taxon>
        <taxon>Arthropoda</taxon>
        <taxon>Chelicerata</taxon>
        <taxon>Arachnida</taxon>
        <taxon>Araneae</taxon>
        <taxon>Araneomorphae</taxon>
        <taxon>Entelegynae</taxon>
        <taxon>Eresoidea</taxon>
        <taxon>Eresidae</taxon>
        <taxon>Stegodyphus</taxon>
    </lineage>
</organism>
<sequence>MRENLCDLQILKKNCLHMYTHTHIYMCKNFYKLLSH</sequence>
<protein>
    <submittedName>
        <fullName evidence="1">Uncharacterized protein</fullName>
    </submittedName>
</protein>